<dbReference type="EMBL" id="QFQS01000001">
    <property type="protein sequence ID" value="PZQ99877.1"/>
    <property type="molecule type" value="Genomic_DNA"/>
</dbReference>
<protein>
    <submittedName>
        <fullName evidence="7">TetR family transcriptional regulator</fullName>
    </submittedName>
</protein>
<dbReference type="GO" id="GO:0000976">
    <property type="term" value="F:transcription cis-regulatory region binding"/>
    <property type="evidence" value="ECO:0007669"/>
    <property type="project" value="TreeGrafter"/>
</dbReference>
<dbReference type="Pfam" id="PF13977">
    <property type="entry name" value="TetR_C_6"/>
    <property type="match status" value="1"/>
</dbReference>
<dbReference type="GO" id="GO:0003700">
    <property type="term" value="F:DNA-binding transcription factor activity"/>
    <property type="evidence" value="ECO:0007669"/>
    <property type="project" value="TreeGrafter"/>
</dbReference>
<accession>A0A2W5TUZ8</accession>
<evidence type="ECO:0000256" key="2">
    <source>
        <dbReference type="ARBA" id="ARBA00023015"/>
    </source>
</evidence>
<evidence type="ECO:0000256" key="1">
    <source>
        <dbReference type="ARBA" id="ARBA00022491"/>
    </source>
</evidence>
<dbReference type="AlphaFoldDB" id="A0A2W5TUZ8"/>
<dbReference type="InterPro" id="IPR009057">
    <property type="entry name" value="Homeodomain-like_sf"/>
</dbReference>
<dbReference type="InterPro" id="IPR039538">
    <property type="entry name" value="BetI_C"/>
</dbReference>
<evidence type="ECO:0000313" key="8">
    <source>
        <dbReference type="Proteomes" id="UP000248975"/>
    </source>
</evidence>
<reference evidence="7 8" key="1">
    <citation type="submission" date="2017-08" db="EMBL/GenBank/DDBJ databases">
        <title>Infants hospitalized years apart are colonized by the same room-sourced microbial strains.</title>
        <authorList>
            <person name="Brooks B."/>
            <person name="Olm M.R."/>
            <person name="Firek B.A."/>
            <person name="Baker R."/>
            <person name="Thomas B.C."/>
            <person name="Morowitz M.J."/>
            <person name="Banfield J.F."/>
        </authorList>
    </citation>
    <scope>NUCLEOTIDE SEQUENCE [LARGE SCALE GENOMIC DNA]</scope>
    <source>
        <strain evidence="7">S2_003_000_R2_11</strain>
    </source>
</reference>
<evidence type="ECO:0000256" key="3">
    <source>
        <dbReference type="ARBA" id="ARBA00023125"/>
    </source>
</evidence>
<dbReference type="SUPFAM" id="SSF46689">
    <property type="entry name" value="Homeodomain-like"/>
    <property type="match status" value="1"/>
</dbReference>
<keyword evidence="2" id="KW-0805">Transcription regulation</keyword>
<keyword evidence="1" id="KW-0678">Repressor</keyword>
<feature type="domain" description="HTH tetR-type" evidence="6">
    <location>
        <begin position="16"/>
        <end position="76"/>
    </location>
</feature>
<gene>
    <name evidence="7" type="ORF">DI533_04375</name>
</gene>
<evidence type="ECO:0000259" key="6">
    <source>
        <dbReference type="PROSITE" id="PS50977"/>
    </source>
</evidence>
<evidence type="ECO:0000256" key="4">
    <source>
        <dbReference type="ARBA" id="ARBA00023163"/>
    </source>
</evidence>
<sequence length="203" mass="22148">MPATKSEASHKRLLARDRRQQLEDAALSCIARGGIRAFTVDQVAAEAGVSRGLIAHHFGSIEGLLVAVYSRMFHQWREIMAHPRPDRLPIEALIDALFGDDLFGRQALTIWLTLWGEIATNPLLGAEHRAQYAGYRDSIMAALTATAKANGRQIDVDPLATGFICLVDGLGVQRCIEPALLSAEDARTACRVYLEPHLGPLAV</sequence>
<dbReference type="InterPro" id="IPR036271">
    <property type="entry name" value="Tet_transcr_reg_TetR-rel_C_sf"/>
</dbReference>
<evidence type="ECO:0000313" key="7">
    <source>
        <dbReference type="EMBL" id="PZQ99877.1"/>
    </source>
</evidence>
<dbReference type="InterPro" id="IPR050109">
    <property type="entry name" value="HTH-type_TetR-like_transc_reg"/>
</dbReference>
<organism evidence="7 8">
    <name type="scientific">Cereibacter sphaeroides</name>
    <name type="common">Rhodobacter sphaeroides</name>
    <dbReference type="NCBI Taxonomy" id="1063"/>
    <lineage>
        <taxon>Bacteria</taxon>
        <taxon>Pseudomonadati</taxon>
        <taxon>Pseudomonadota</taxon>
        <taxon>Alphaproteobacteria</taxon>
        <taxon>Rhodobacterales</taxon>
        <taxon>Paracoccaceae</taxon>
        <taxon>Cereibacter</taxon>
    </lineage>
</organism>
<dbReference type="PANTHER" id="PTHR30055:SF228">
    <property type="entry name" value="TRANSCRIPTIONAL REGULATOR-RELATED"/>
    <property type="match status" value="1"/>
</dbReference>
<keyword evidence="3 5" id="KW-0238">DNA-binding</keyword>
<dbReference type="InterPro" id="IPR001647">
    <property type="entry name" value="HTH_TetR"/>
</dbReference>
<evidence type="ECO:0000256" key="5">
    <source>
        <dbReference type="PROSITE-ProRule" id="PRU00335"/>
    </source>
</evidence>
<dbReference type="Proteomes" id="UP000248975">
    <property type="component" value="Unassembled WGS sequence"/>
</dbReference>
<keyword evidence="4" id="KW-0804">Transcription</keyword>
<proteinExistence type="predicted"/>
<feature type="DNA-binding region" description="H-T-H motif" evidence="5">
    <location>
        <begin position="39"/>
        <end position="58"/>
    </location>
</feature>
<dbReference type="SUPFAM" id="SSF48498">
    <property type="entry name" value="Tetracyclin repressor-like, C-terminal domain"/>
    <property type="match status" value="1"/>
</dbReference>
<dbReference type="PROSITE" id="PS50977">
    <property type="entry name" value="HTH_TETR_2"/>
    <property type="match status" value="1"/>
</dbReference>
<dbReference type="Gene3D" id="1.10.357.10">
    <property type="entry name" value="Tetracycline Repressor, domain 2"/>
    <property type="match status" value="1"/>
</dbReference>
<dbReference type="PANTHER" id="PTHR30055">
    <property type="entry name" value="HTH-TYPE TRANSCRIPTIONAL REGULATOR RUTR"/>
    <property type="match status" value="1"/>
</dbReference>
<dbReference type="Pfam" id="PF00440">
    <property type="entry name" value="TetR_N"/>
    <property type="match status" value="1"/>
</dbReference>
<name>A0A2W5TUZ8_CERSP</name>
<comment type="caution">
    <text evidence="7">The sequence shown here is derived from an EMBL/GenBank/DDBJ whole genome shotgun (WGS) entry which is preliminary data.</text>
</comment>